<comment type="caution">
    <text evidence="8">The sequence shown here is derived from an EMBL/GenBank/DDBJ whole genome shotgun (WGS) entry which is preliminary data.</text>
</comment>
<reference evidence="9" key="1">
    <citation type="submission" date="2016-05" db="EMBL/GenBank/DDBJ databases">
        <authorList>
            <person name="Li Y."/>
        </authorList>
    </citation>
    <scope>NUCLEOTIDE SEQUENCE [LARGE SCALE GENOMIC DNA]</scope>
    <source>
        <strain evidence="9">YIC4027</strain>
    </source>
</reference>
<dbReference type="OrthoDB" id="9802426at2"/>
<gene>
    <name evidence="8" type="ORF">A8M32_01485</name>
</gene>
<evidence type="ECO:0000256" key="5">
    <source>
        <dbReference type="ARBA" id="ARBA00023015"/>
    </source>
</evidence>
<dbReference type="GO" id="GO:0045893">
    <property type="term" value="P:positive regulation of DNA-templated transcription"/>
    <property type="evidence" value="ECO:0007669"/>
    <property type="project" value="UniProtKB-ARBA"/>
</dbReference>
<keyword evidence="6 8" id="KW-0238">DNA-binding</keyword>
<evidence type="ECO:0000313" key="9">
    <source>
        <dbReference type="Proteomes" id="UP000094342"/>
    </source>
</evidence>
<accession>A0A1E3VHP2</accession>
<keyword evidence="9" id="KW-1185">Reference proteome</keyword>
<keyword evidence="5" id="KW-0805">Transcription regulation</keyword>
<proteinExistence type="predicted"/>
<dbReference type="InterPro" id="IPR001867">
    <property type="entry name" value="OmpR/PhoB-type_DNA-bd"/>
</dbReference>
<organism evidence="8 9">
    <name type="scientific">Sinorhizobium alkalisoli</name>
    <dbReference type="NCBI Taxonomy" id="1752398"/>
    <lineage>
        <taxon>Bacteria</taxon>
        <taxon>Pseudomonadati</taxon>
        <taxon>Pseudomonadota</taxon>
        <taxon>Alphaproteobacteria</taxon>
        <taxon>Hyphomicrobiales</taxon>
        <taxon>Rhizobiaceae</taxon>
        <taxon>Sinorhizobium/Ensifer group</taxon>
        <taxon>Sinorhizobium</taxon>
    </lineage>
</organism>
<dbReference type="SMART" id="SM00862">
    <property type="entry name" value="Trans_reg_C"/>
    <property type="match status" value="1"/>
</dbReference>
<dbReference type="InterPro" id="IPR001789">
    <property type="entry name" value="Sig_transdc_resp-reg_receiver"/>
</dbReference>
<dbReference type="InterPro" id="IPR039420">
    <property type="entry name" value="WalR-like"/>
</dbReference>
<dbReference type="Proteomes" id="UP000094342">
    <property type="component" value="Unassembled WGS sequence"/>
</dbReference>
<dbReference type="STRING" id="1752398.A8M32_01485"/>
<keyword evidence="7" id="KW-0804">Transcription</keyword>
<dbReference type="GO" id="GO:0032993">
    <property type="term" value="C:protein-DNA complex"/>
    <property type="evidence" value="ECO:0007669"/>
    <property type="project" value="TreeGrafter"/>
</dbReference>
<evidence type="ECO:0000256" key="4">
    <source>
        <dbReference type="ARBA" id="ARBA00023012"/>
    </source>
</evidence>
<dbReference type="PROSITE" id="PS50110">
    <property type="entry name" value="RESPONSE_REGULATORY"/>
    <property type="match status" value="1"/>
</dbReference>
<evidence type="ECO:0000256" key="6">
    <source>
        <dbReference type="ARBA" id="ARBA00023125"/>
    </source>
</evidence>
<keyword evidence="3" id="KW-0597">Phosphoprotein</keyword>
<dbReference type="GO" id="GO:0005829">
    <property type="term" value="C:cytosol"/>
    <property type="evidence" value="ECO:0007669"/>
    <property type="project" value="TreeGrafter"/>
</dbReference>
<dbReference type="Pfam" id="PF00072">
    <property type="entry name" value="Response_reg"/>
    <property type="match status" value="1"/>
</dbReference>
<evidence type="ECO:0000313" key="8">
    <source>
        <dbReference type="EMBL" id="ODR93093.1"/>
    </source>
</evidence>
<dbReference type="GO" id="GO:0042802">
    <property type="term" value="F:identical protein binding"/>
    <property type="evidence" value="ECO:0007669"/>
    <property type="project" value="UniProtKB-ARBA"/>
</dbReference>
<dbReference type="GO" id="GO:0000156">
    <property type="term" value="F:phosphorelay response regulator activity"/>
    <property type="evidence" value="ECO:0007669"/>
    <property type="project" value="TreeGrafter"/>
</dbReference>
<dbReference type="SMART" id="SM00448">
    <property type="entry name" value="REC"/>
    <property type="match status" value="1"/>
</dbReference>
<dbReference type="InterPro" id="IPR036388">
    <property type="entry name" value="WH-like_DNA-bd_sf"/>
</dbReference>
<name>A0A1E3VHP2_9HYPH</name>
<evidence type="ECO:0000256" key="2">
    <source>
        <dbReference type="ARBA" id="ARBA00022490"/>
    </source>
</evidence>
<dbReference type="Gene3D" id="1.10.10.10">
    <property type="entry name" value="Winged helix-like DNA-binding domain superfamily/Winged helix DNA-binding domain"/>
    <property type="match status" value="1"/>
</dbReference>
<dbReference type="Gene3D" id="6.10.250.690">
    <property type="match status" value="1"/>
</dbReference>
<dbReference type="CDD" id="cd00383">
    <property type="entry name" value="trans_reg_C"/>
    <property type="match status" value="1"/>
</dbReference>
<dbReference type="CDD" id="cd17620">
    <property type="entry name" value="REC_OmpR_KdpE-like"/>
    <property type="match status" value="1"/>
</dbReference>
<dbReference type="PANTHER" id="PTHR48111:SF50">
    <property type="entry name" value="KDP OPERON TRANSCRIPTIONAL REGULATORY PROTEIN KDPE"/>
    <property type="match status" value="1"/>
</dbReference>
<evidence type="ECO:0000256" key="3">
    <source>
        <dbReference type="ARBA" id="ARBA00022553"/>
    </source>
</evidence>
<dbReference type="Pfam" id="PF00486">
    <property type="entry name" value="Trans_reg_C"/>
    <property type="match status" value="1"/>
</dbReference>
<keyword evidence="2" id="KW-0963">Cytoplasm</keyword>
<dbReference type="RefSeq" id="WP_069456637.1">
    <property type="nucleotide sequence ID" value="NZ_CP034911.1"/>
</dbReference>
<dbReference type="EMBL" id="LYBW01000033">
    <property type="protein sequence ID" value="ODR93093.1"/>
    <property type="molecule type" value="Genomic_DNA"/>
</dbReference>
<protein>
    <submittedName>
        <fullName evidence="8">DNA-binding response regulator</fullName>
    </submittedName>
</protein>
<dbReference type="GO" id="GO:0000987">
    <property type="term" value="F:cis-regulatory region sequence-specific DNA binding"/>
    <property type="evidence" value="ECO:0007669"/>
    <property type="project" value="UniProtKB-ARBA"/>
</dbReference>
<comment type="subcellular location">
    <subcellularLocation>
        <location evidence="1">Cytoplasm</location>
    </subcellularLocation>
</comment>
<dbReference type="FunFam" id="3.40.50.2300:FF:000021">
    <property type="entry name" value="Two-component system response regulator KdpE"/>
    <property type="match status" value="1"/>
</dbReference>
<sequence length="233" mass="26214">MSALARILVVDDESQIRRFLRVALEAHAYAVAEAATGLEAVQMAATEEPDLIVLDLGLPDMDGKDVIARVREWSQTPILVLSVRQEEAEKVEALDAGAQDYVVKPFGIKELLARIRSLLRDRSATDNALSKAVVEIGDLHIDIAAHEVRKDGKPLRLTRKEFEVLWTLARHAGRIVTHRTLLHEVWGKAHEHDTQYLRVFIRQLRQKLGDDPACPRYIMNDPGVGYRMLDSAD</sequence>
<evidence type="ECO:0000256" key="7">
    <source>
        <dbReference type="ARBA" id="ARBA00023163"/>
    </source>
</evidence>
<evidence type="ECO:0000256" key="1">
    <source>
        <dbReference type="ARBA" id="ARBA00004496"/>
    </source>
</evidence>
<dbReference type="PANTHER" id="PTHR48111">
    <property type="entry name" value="REGULATOR OF RPOS"/>
    <property type="match status" value="1"/>
</dbReference>
<dbReference type="InterPro" id="IPR011006">
    <property type="entry name" value="CheY-like_superfamily"/>
</dbReference>
<dbReference type="Gene3D" id="3.40.50.2300">
    <property type="match status" value="1"/>
</dbReference>
<keyword evidence="4" id="KW-0902">Two-component regulatory system</keyword>
<dbReference type="PROSITE" id="PS51755">
    <property type="entry name" value="OMPR_PHOB"/>
    <property type="match status" value="1"/>
</dbReference>
<dbReference type="SUPFAM" id="SSF52172">
    <property type="entry name" value="CheY-like"/>
    <property type="match status" value="1"/>
</dbReference>
<dbReference type="AlphaFoldDB" id="A0A1E3VHP2"/>